<keyword evidence="6" id="KW-1185">Reference proteome</keyword>
<evidence type="ECO:0000313" key="5">
    <source>
        <dbReference type="EMBL" id="MST95672.1"/>
    </source>
</evidence>
<keyword evidence="3" id="KW-0804">Transcription</keyword>
<dbReference type="PROSITE" id="PS50949">
    <property type="entry name" value="HTH_GNTR"/>
    <property type="match status" value="1"/>
</dbReference>
<dbReference type="GO" id="GO:0003700">
    <property type="term" value="F:DNA-binding transcription factor activity"/>
    <property type="evidence" value="ECO:0007669"/>
    <property type="project" value="InterPro"/>
</dbReference>
<evidence type="ECO:0000256" key="3">
    <source>
        <dbReference type="ARBA" id="ARBA00023163"/>
    </source>
</evidence>
<evidence type="ECO:0000313" key="6">
    <source>
        <dbReference type="Proteomes" id="UP000435649"/>
    </source>
</evidence>
<proteinExistence type="predicted"/>
<reference evidence="5 6" key="1">
    <citation type="submission" date="2019-08" db="EMBL/GenBank/DDBJ databases">
        <title>In-depth cultivation of the pig gut microbiome towards novel bacterial diversity and tailored functional studies.</title>
        <authorList>
            <person name="Wylensek D."/>
            <person name="Hitch T.C.A."/>
            <person name="Clavel T."/>
        </authorList>
    </citation>
    <scope>NUCLEOTIDE SEQUENCE [LARGE SCALE GENOMIC DNA]</scope>
    <source>
        <strain evidence="5 6">BBE-744-WT-12</strain>
    </source>
</reference>
<name>A0A844FY59_9BACT</name>
<keyword evidence="1" id="KW-0805">Transcription regulation</keyword>
<sequence length="338" mass="38326">MRKQSPQTISEVQKIWHRVMSILYRSGGCSVKIPSSNELAREFGVARSTVRIALEKLTEEGFLVTRRGSGTFTNPRQRLNADWSAPLIGLMVLDCNLFFYSPELQGELECFFGEFRNTGWNIRLVTGQMDTPEAAREILTHSYLDGVISFGCKEFVVRAADEMMPTVSMGYRVSGVTNVHPDYSRVIRELFARTGRSRDIFVWSSFPDESRNDFLSTLRREPGVEIIGSPHEADIVGGGSYAAVRKLFSKRCPDWIAIHPMHLPELRRIVIDLYGEERARRLLWIFLTLPNPDPEWPGFTIRADRRAEVRAAIDILRRKLGGEAGPIPDFAVEGGMIF</sequence>
<feature type="domain" description="HTH gntR-type" evidence="4">
    <location>
        <begin position="9"/>
        <end position="76"/>
    </location>
</feature>
<evidence type="ECO:0000256" key="2">
    <source>
        <dbReference type="ARBA" id="ARBA00023125"/>
    </source>
</evidence>
<dbReference type="CDD" id="cd07377">
    <property type="entry name" value="WHTH_GntR"/>
    <property type="match status" value="1"/>
</dbReference>
<protein>
    <submittedName>
        <fullName evidence="5">GntR family transcriptional regulator</fullName>
    </submittedName>
</protein>
<dbReference type="Gene3D" id="1.10.10.10">
    <property type="entry name" value="Winged helix-like DNA-binding domain superfamily/Winged helix DNA-binding domain"/>
    <property type="match status" value="1"/>
</dbReference>
<dbReference type="Proteomes" id="UP000435649">
    <property type="component" value="Unassembled WGS sequence"/>
</dbReference>
<dbReference type="GO" id="GO:0003677">
    <property type="term" value="F:DNA binding"/>
    <property type="evidence" value="ECO:0007669"/>
    <property type="project" value="UniProtKB-KW"/>
</dbReference>
<dbReference type="InterPro" id="IPR036388">
    <property type="entry name" value="WH-like_DNA-bd_sf"/>
</dbReference>
<dbReference type="PRINTS" id="PR00035">
    <property type="entry name" value="HTHGNTR"/>
</dbReference>
<dbReference type="RefSeq" id="WP_154416738.1">
    <property type="nucleotide sequence ID" value="NZ_DBFCGB010000071.1"/>
</dbReference>
<organism evidence="5 6">
    <name type="scientific">Victivallis lenta</name>
    <dbReference type="NCBI Taxonomy" id="2606640"/>
    <lineage>
        <taxon>Bacteria</taxon>
        <taxon>Pseudomonadati</taxon>
        <taxon>Lentisphaerota</taxon>
        <taxon>Lentisphaeria</taxon>
        <taxon>Victivallales</taxon>
        <taxon>Victivallaceae</taxon>
        <taxon>Victivallis</taxon>
    </lineage>
</organism>
<accession>A0A844FY59</accession>
<evidence type="ECO:0000259" key="4">
    <source>
        <dbReference type="PROSITE" id="PS50949"/>
    </source>
</evidence>
<dbReference type="Pfam" id="PF00392">
    <property type="entry name" value="GntR"/>
    <property type="match status" value="1"/>
</dbReference>
<dbReference type="SMART" id="SM00345">
    <property type="entry name" value="HTH_GNTR"/>
    <property type="match status" value="1"/>
</dbReference>
<evidence type="ECO:0000256" key="1">
    <source>
        <dbReference type="ARBA" id="ARBA00023015"/>
    </source>
</evidence>
<keyword evidence="2" id="KW-0238">DNA-binding</keyword>
<dbReference type="SUPFAM" id="SSF46785">
    <property type="entry name" value="Winged helix' DNA-binding domain"/>
    <property type="match status" value="1"/>
</dbReference>
<gene>
    <name evidence="5" type="ORF">FYJ85_01240</name>
</gene>
<comment type="caution">
    <text evidence="5">The sequence shown here is derived from an EMBL/GenBank/DDBJ whole genome shotgun (WGS) entry which is preliminary data.</text>
</comment>
<dbReference type="AlphaFoldDB" id="A0A844FY59"/>
<dbReference type="InterPro" id="IPR036390">
    <property type="entry name" value="WH_DNA-bd_sf"/>
</dbReference>
<dbReference type="InterPro" id="IPR000524">
    <property type="entry name" value="Tscrpt_reg_HTH_GntR"/>
</dbReference>
<dbReference type="EMBL" id="VUNS01000001">
    <property type="protein sequence ID" value="MST95672.1"/>
    <property type="molecule type" value="Genomic_DNA"/>
</dbReference>